<dbReference type="Proteomes" id="UP000742786">
    <property type="component" value="Unassembled WGS sequence"/>
</dbReference>
<proteinExistence type="predicted"/>
<dbReference type="AlphaFoldDB" id="A0A916J1W6"/>
<keyword evidence="4" id="KW-1185">Reference proteome</keyword>
<comment type="caution">
    <text evidence="3">The sequence shown here is derived from an EMBL/GenBank/DDBJ whole genome shotgun (WGS) entry which is preliminary data.</text>
</comment>
<organism evidence="3 4">
    <name type="scientific">Georgfuchsia toluolica</name>
    <dbReference type="NCBI Taxonomy" id="424218"/>
    <lineage>
        <taxon>Bacteria</taxon>
        <taxon>Pseudomonadati</taxon>
        <taxon>Pseudomonadota</taxon>
        <taxon>Betaproteobacteria</taxon>
        <taxon>Nitrosomonadales</taxon>
        <taxon>Sterolibacteriaceae</taxon>
        <taxon>Georgfuchsia</taxon>
    </lineage>
</organism>
<feature type="signal peptide" evidence="2">
    <location>
        <begin position="1"/>
        <end position="19"/>
    </location>
</feature>
<evidence type="ECO:0000256" key="1">
    <source>
        <dbReference type="SAM" id="MobiDB-lite"/>
    </source>
</evidence>
<evidence type="ECO:0000313" key="3">
    <source>
        <dbReference type="EMBL" id="CAG4883057.1"/>
    </source>
</evidence>
<sequence>MRFNSIPAVTMALALVALAGPVRAEVTLNAGARLFHDNNVNGSPDTPSKANQRGDNYLSLSGL</sequence>
<feature type="region of interest" description="Disordered" evidence="1">
    <location>
        <begin position="35"/>
        <end position="63"/>
    </location>
</feature>
<protein>
    <submittedName>
        <fullName evidence="3">Uncharacterized protein</fullName>
    </submittedName>
</protein>
<reference evidence="3" key="1">
    <citation type="submission" date="2021-04" db="EMBL/GenBank/DDBJ databases">
        <authorList>
            <person name="Hornung B."/>
        </authorList>
    </citation>
    <scope>NUCLEOTIDE SEQUENCE</scope>
    <source>
        <strain evidence="3">G5G6</strain>
    </source>
</reference>
<keyword evidence="2" id="KW-0732">Signal</keyword>
<accession>A0A916J1W6</accession>
<evidence type="ECO:0000256" key="2">
    <source>
        <dbReference type="SAM" id="SignalP"/>
    </source>
</evidence>
<name>A0A916J1W6_9PROT</name>
<feature type="compositionally biased region" description="Polar residues" evidence="1">
    <location>
        <begin position="38"/>
        <end position="63"/>
    </location>
</feature>
<dbReference type="RefSeq" id="WP_220635060.1">
    <property type="nucleotide sequence ID" value="NZ_CAJQUM010000001.1"/>
</dbReference>
<feature type="chain" id="PRO_5036757420" evidence="2">
    <location>
        <begin position="20"/>
        <end position="63"/>
    </location>
</feature>
<evidence type="ECO:0000313" key="4">
    <source>
        <dbReference type="Proteomes" id="UP000742786"/>
    </source>
</evidence>
<dbReference type="EMBL" id="CAJQUM010000001">
    <property type="protein sequence ID" value="CAG4883057.1"/>
    <property type="molecule type" value="Genomic_DNA"/>
</dbReference>
<gene>
    <name evidence="3" type="ORF">GTOL_10939</name>
</gene>